<gene>
    <name evidence="4" type="ORF">PCS_01724</name>
</gene>
<feature type="chain" id="PRO_5004069579" description="Magnetosome protein MamS/MamX domain-containing protein" evidence="2">
    <location>
        <begin position="32"/>
        <end position="184"/>
    </location>
</feature>
<evidence type="ECO:0000256" key="2">
    <source>
        <dbReference type="SAM" id="SignalP"/>
    </source>
</evidence>
<evidence type="ECO:0000256" key="1">
    <source>
        <dbReference type="SAM" id="MobiDB-lite"/>
    </source>
</evidence>
<evidence type="ECO:0000313" key="4">
    <source>
        <dbReference type="EMBL" id="EMG37434.1"/>
    </source>
</evidence>
<evidence type="ECO:0000259" key="3">
    <source>
        <dbReference type="Pfam" id="PF26390"/>
    </source>
</evidence>
<dbReference type="Pfam" id="PF26390">
    <property type="entry name" value="MamS_MamX"/>
    <property type="match status" value="1"/>
</dbReference>
<dbReference type="Proteomes" id="UP000011922">
    <property type="component" value="Unassembled WGS sequence"/>
</dbReference>
<sequence>MRCTYGQAKRPAGTGAFVRSLVFFAMLASLAACGESETPQASGLNGWEQNGEYDQRYDPQELDRVKGSFQEIVELTPLDGMAPGIGVIMRDRADDELVTVHLGPKAFVGKQLEEFGLTAGQKIKVTGVWAEFDGKDVFMASKIKKGEFQQVKVRRTSDGTPYWSMSPEQLAAERASEFEDDGEG</sequence>
<proteinExistence type="predicted"/>
<dbReference type="InterPro" id="IPR058837">
    <property type="entry name" value="MamS_MamX_dom"/>
</dbReference>
<keyword evidence="2" id="KW-0732">Signal</keyword>
<comment type="caution">
    <text evidence="4">The sequence shown here is derived from an EMBL/GenBank/DDBJ whole genome shotgun (WGS) entry which is preliminary data.</text>
</comment>
<name>M5PTM7_DESAF</name>
<organism evidence="4 5">
    <name type="scientific">Desulfocurvibacter africanus PCS</name>
    <dbReference type="NCBI Taxonomy" id="1262666"/>
    <lineage>
        <taxon>Bacteria</taxon>
        <taxon>Pseudomonadati</taxon>
        <taxon>Thermodesulfobacteriota</taxon>
        <taxon>Desulfovibrionia</taxon>
        <taxon>Desulfovibrionales</taxon>
        <taxon>Desulfovibrionaceae</taxon>
        <taxon>Desulfocurvibacter</taxon>
    </lineage>
</organism>
<accession>M5PTM7</accession>
<reference evidence="4 5" key="1">
    <citation type="journal article" date="2013" name="Genome Announc.">
        <title>Draft Genome Sequence for Desulfovibrio africanus Strain PCS.</title>
        <authorList>
            <person name="Brown S.D."/>
            <person name="Utturkar S.M."/>
            <person name="Arkin A.P."/>
            <person name="Deutschbauer A.M."/>
            <person name="Elias D.A."/>
            <person name="Hazen T.C."/>
            <person name="Chakraborty R."/>
        </authorList>
    </citation>
    <scope>NUCLEOTIDE SEQUENCE [LARGE SCALE GENOMIC DNA]</scope>
    <source>
        <strain evidence="4 5">PCS</strain>
    </source>
</reference>
<protein>
    <recommendedName>
        <fullName evidence="3">Magnetosome protein MamS/MamX domain-containing protein</fullName>
    </recommendedName>
</protein>
<feature type="region of interest" description="Disordered" evidence="1">
    <location>
        <begin position="156"/>
        <end position="184"/>
    </location>
</feature>
<dbReference type="PROSITE" id="PS51257">
    <property type="entry name" value="PROKAR_LIPOPROTEIN"/>
    <property type="match status" value="1"/>
</dbReference>
<evidence type="ECO:0000313" key="5">
    <source>
        <dbReference type="Proteomes" id="UP000011922"/>
    </source>
</evidence>
<feature type="signal peptide" evidence="2">
    <location>
        <begin position="1"/>
        <end position="31"/>
    </location>
</feature>
<dbReference type="RefSeq" id="WP_005986160.1">
    <property type="nucleotide sequence ID" value="NZ_AOSV01000018.1"/>
</dbReference>
<dbReference type="EMBL" id="AOSV01000018">
    <property type="protein sequence ID" value="EMG37434.1"/>
    <property type="molecule type" value="Genomic_DNA"/>
</dbReference>
<dbReference type="OrthoDB" id="5455132at2"/>
<dbReference type="PATRIC" id="fig|1262666.3.peg.1747"/>
<feature type="domain" description="Magnetosome protein MamS/MamX" evidence="3">
    <location>
        <begin position="63"/>
        <end position="147"/>
    </location>
</feature>
<dbReference type="AlphaFoldDB" id="M5PTM7"/>